<organism evidence="1 2">
    <name type="scientific">Rossellomorea vietnamensis</name>
    <dbReference type="NCBI Taxonomy" id="218284"/>
    <lineage>
        <taxon>Bacteria</taxon>
        <taxon>Bacillati</taxon>
        <taxon>Bacillota</taxon>
        <taxon>Bacilli</taxon>
        <taxon>Bacillales</taxon>
        <taxon>Bacillaceae</taxon>
        <taxon>Rossellomorea</taxon>
    </lineage>
</organism>
<dbReference type="PATRIC" id="fig|218284.4.peg.1990"/>
<dbReference type="EMBL" id="LIXZ01000020">
    <property type="protein sequence ID" value="KPL58098.1"/>
    <property type="molecule type" value="Genomic_DNA"/>
</dbReference>
<gene>
    <name evidence="1" type="ORF">AM506_18840</name>
</gene>
<dbReference type="AlphaFoldDB" id="A0A0N8GGC3"/>
<proteinExistence type="predicted"/>
<dbReference type="Proteomes" id="UP000050398">
    <property type="component" value="Unassembled WGS sequence"/>
</dbReference>
<sequence length="85" mass="9556">MDNGGGLGQGITGNHAAAMEICKKYGQDQRLYWRIDDIGAFSGDLEEQFMIKIESLVRDCVVFDFIASFSRGIASLFFYLRLLQP</sequence>
<evidence type="ECO:0000313" key="2">
    <source>
        <dbReference type="Proteomes" id="UP000050398"/>
    </source>
</evidence>
<accession>A0A0N8GGC3</accession>
<name>A0A0N8GGC3_9BACI</name>
<comment type="caution">
    <text evidence="1">The sequence shown here is derived from an EMBL/GenBank/DDBJ whole genome shotgun (WGS) entry which is preliminary data.</text>
</comment>
<protein>
    <submittedName>
        <fullName evidence="1">Uncharacterized protein</fullName>
    </submittedName>
</protein>
<evidence type="ECO:0000313" key="1">
    <source>
        <dbReference type="EMBL" id="KPL58098.1"/>
    </source>
</evidence>
<reference evidence="1 2" key="1">
    <citation type="submission" date="2015-08" db="EMBL/GenBank/DDBJ databases">
        <title>Draft Genome Sequence of Bacillus vietnamensis UCD-SED5.</title>
        <authorList>
            <person name="Lee R.D."/>
            <person name="Jospin G."/>
            <person name="Lang J.M."/>
            <person name="Coil D.A."/>
            <person name="Eisen J.A."/>
        </authorList>
    </citation>
    <scope>NUCLEOTIDE SEQUENCE [LARGE SCALE GENOMIC DNA]</scope>
    <source>
        <strain evidence="1 2">UCD-SED5</strain>
    </source>
</reference>